<proteinExistence type="predicted"/>
<reference evidence="2" key="1">
    <citation type="submission" date="2011-05" db="EMBL/GenBank/DDBJ databases">
        <title>Complete sequence of Desulfotomaculum ruminis DSM 2154.</title>
        <authorList>
            <person name="Lucas S."/>
            <person name="Copeland A."/>
            <person name="Lapidus A."/>
            <person name="Cheng J.-F."/>
            <person name="Goodwin L."/>
            <person name="Pitluck S."/>
            <person name="Lu M."/>
            <person name="Detter J.C."/>
            <person name="Han C."/>
            <person name="Tapia R."/>
            <person name="Land M."/>
            <person name="Hauser L."/>
            <person name="Kyrpides N."/>
            <person name="Ivanova N."/>
            <person name="Mikhailova N."/>
            <person name="Pagani I."/>
            <person name="Stams A.J.M."/>
            <person name="Plugge C.M."/>
            <person name="Muyzer G."/>
            <person name="Kuever J."/>
            <person name="Parshina S.N."/>
            <person name="Ivanova A.E."/>
            <person name="Nazina T.N."/>
            <person name="Brambilla E."/>
            <person name="Spring S."/>
            <person name="Klenk H.-P."/>
            <person name="Woyke T."/>
        </authorList>
    </citation>
    <scope>NUCLEOTIDE SEQUENCE [LARGE SCALE GENOMIC DNA]</scope>
    <source>
        <strain evidence="2">ATCC 23193 / DSM 2154 / NCIB 8452 / DL</strain>
    </source>
</reference>
<name>F6DS95_DESRL</name>
<gene>
    <name evidence="1" type="ordered locus">Desru_1609</name>
</gene>
<keyword evidence="2" id="KW-1185">Reference proteome</keyword>
<accession>F6DS95</accession>
<sequence length="87" mass="10174">MVKFEAALMEHNGTPFAIVAVLPRILNSPEREDVRNNFRKYFPLGIPIIFTAKDADGNPKYQGKYDIVKFLYQLDPKKIPWERYDTI</sequence>
<dbReference type="EMBL" id="CP002780">
    <property type="protein sequence ID" value="AEG59874.1"/>
    <property type="molecule type" value="Genomic_DNA"/>
</dbReference>
<dbReference type="AlphaFoldDB" id="F6DS95"/>
<protein>
    <submittedName>
        <fullName evidence="1">Uncharacterized protein</fullName>
    </submittedName>
</protein>
<dbReference type="eggNOG" id="ENOG5032YMC">
    <property type="taxonomic scope" value="Bacteria"/>
</dbReference>
<organism evidence="1 2">
    <name type="scientific">Desulforamulus ruminis (strain ATCC 23193 / DSM 2154 / NCIMB 8452 / DL)</name>
    <name type="common">Desulfotomaculum ruminis</name>
    <dbReference type="NCBI Taxonomy" id="696281"/>
    <lineage>
        <taxon>Bacteria</taxon>
        <taxon>Bacillati</taxon>
        <taxon>Bacillota</taxon>
        <taxon>Clostridia</taxon>
        <taxon>Eubacteriales</taxon>
        <taxon>Peptococcaceae</taxon>
        <taxon>Desulforamulus</taxon>
    </lineage>
</organism>
<evidence type="ECO:0000313" key="1">
    <source>
        <dbReference type="EMBL" id="AEG59874.1"/>
    </source>
</evidence>
<dbReference type="Proteomes" id="UP000009234">
    <property type="component" value="Chromosome"/>
</dbReference>
<evidence type="ECO:0000313" key="2">
    <source>
        <dbReference type="Proteomes" id="UP000009234"/>
    </source>
</evidence>
<reference evidence="1 2" key="2">
    <citation type="journal article" date="2012" name="Stand. Genomic Sci.">
        <title>Complete genome sequence of the sulfate-reducing firmicute Desulfotomaculum ruminis type strain (DL(T)).</title>
        <authorList>
            <person name="Spring S."/>
            <person name="Visser M."/>
            <person name="Lu M."/>
            <person name="Copeland A."/>
            <person name="Lapidus A."/>
            <person name="Lucas S."/>
            <person name="Cheng J.F."/>
            <person name="Han C."/>
            <person name="Tapia R."/>
            <person name="Goodwin L.A."/>
            <person name="Pitluck S."/>
            <person name="Ivanova N."/>
            <person name="Land M."/>
            <person name="Hauser L."/>
            <person name="Larimer F."/>
            <person name="Rohde M."/>
            <person name="Goker M."/>
            <person name="Detter J.C."/>
            <person name="Kyrpides N.C."/>
            <person name="Woyke T."/>
            <person name="Schaap P.J."/>
            <person name="Plugge C.M."/>
            <person name="Muyzer G."/>
            <person name="Kuever J."/>
            <person name="Pereira I.A."/>
            <person name="Parshina S.N."/>
            <person name="Bernier-Latmani R."/>
            <person name="Stams A.J."/>
            <person name="Klenk H.P."/>
        </authorList>
    </citation>
    <scope>NUCLEOTIDE SEQUENCE [LARGE SCALE GENOMIC DNA]</scope>
    <source>
        <strain evidence="2">ATCC 23193 / DSM 2154 / NCIB 8452 / DL</strain>
    </source>
</reference>
<dbReference type="KEGG" id="dru:Desru_1609"/>
<dbReference type="HOGENOM" id="CLU_167517_0_0_9"/>